<proteinExistence type="predicted"/>
<keyword evidence="3" id="KW-0285">Flavoprotein</keyword>
<dbReference type="EMBL" id="JAQQWL010000002">
    <property type="protein sequence ID" value="KAK8087325.1"/>
    <property type="molecule type" value="Genomic_DNA"/>
</dbReference>
<protein>
    <submittedName>
        <fullName evidence="7">FAD binding domain containing protein</fullName>
    </submittedName>
</protein>
<keyword evidence="4" id="KW-0274">FAD</keyword>
<evidence type="ECO:0000259" key="6">
    <source>
        <dbReference type="Pfam" id="PF01494"/>
    </source>
</evidence>
<dbReference type="PANTHER" id="PTHR43004">
    <property type="entry name" value="TRK SYSTEM POTASSIUM UPTAKE PROTEIN"/>
    <property type="match status" value="1"/>
</dbReference>
<reference evidence="7 8" key="1">
    <citation type="submission" date="2023-01" db="EMBL/GenBank/DDBJ databases">
        <title>Analysis of 21 Apiospora genomes using comparative genomics revels a genus with tremendous synthesis potential of carbohydrate active enzymes and secondary metabolites.</title>
        <authorList>
            <person name="Sorensen T."/>
        </authorList>
    </citation>
    <scope>NUCLEOTIDE SEQUENCE [LARGE SCALE GENOMIC DNA]</scope>
    <source>
        <strain evidence="7 8">CBS 135458</strain>
    </source>
</reference>
<dbReference type="InterPro" id="IPR050641">
    <property type="entry name" value="RIFMO-like"/>
</dbReference>
<dbReference type="Gene3D" id="3.50.50.60">
    <property type="entry name" value="FAD/NAD(P)-binding domain"/>
    <property type="match status" value="1"/>
</dbReference>
<dbReference type="RefSeq" id="XP_066721849.1">
    <property type="nucleotide sequence ID" value="XM_066853708.1"/>
</dbReference>
<evidence type="ECO:0000313" key="8">
    <source>
        <dbReference type="Proteomes" id="UP001480595"/>
    </source>
</evidence>
<comment type="pathway">
    <text evidence="2">Secondary metabolite biosynthesis.</text>
</comment>
<organism evidence="7 8">
    <name type="scientific">Apiospora phragmitis</name>
    <dbReference type="NCBI Taxonomy" id="2905665"/>
    <lineage>
        <taxon>Eukaryota</taxon>
        <taxon>Fungi</taxon>
        <taxon>Dikarya</taxon>
        <taxon>Ascomycota</taxon>
        <taxon>Pezizomycotina</taxon>
        <taxon>Sordariomycetes</taxon>
        <taxon>Xylariomycetidae</taxon>
        <taxon>Amphisphaeriales</taxon>
        <taxon>Apiosporaceae</taxon>
        <taxon>Apiospora</taxon>
    </lineage>
</organism>
<evidence type="ECO:0000256" key="5">
    <source>
        <dbReference type="ARBA" id="ARBA00023002"/>
    </source>
</evidence>
<evidence type="ECO:0000256" key="2">
    <source>
        <dbReference type="ARBA" id="ARBA00005179"/>
    </source>
</evidence>
<accession>A0ABR1WVY6</accession>
<evidence type="ECO:0000313" key="7">
    <source>
        <dbReference type="EMBL" id="KAK8087325.1"/>
    </source>
</evidence>
<dbReference type="SUPFAM" id="SSF54373">
    <property type="entry name" value="FAD-linked reductases, C-terminal domain"/>
    <property type="match status" value="1"/>
</dbReference>
<dbReference type="PRINTS" id="PR00420">
    <property type="entry name" value="RNGMNOXGNASE"/>
</dbReference>
<keyword evidence="5" id="KW-0560">Oxidoreductase</keyword>
<evidence type="ECO:0000256" key="1">
    <source>
        <dbReference type="ARBA" id="ARBA00001974"/>
    </source>
</evidence>
<keyword evidence="8" id="KW-1185">Reference proteome</keyword>
<evidence type="ECO:0000256" key="4">
    <source>
        <dbReference type="ARBA" id="ARBA00022827"/>
    </source>
</evidence>
<dbReference type="InterPro" id="IPR002938">
    <property type="entry name" value="FAD-bd"/>
</dbReference>
<dbReference type="SUPFAM" id="SSF51905">
    <property type="entry name" value="FAD/NAD(P)-binding domain"/>
    <property type="match status" value="1"/>
</dbReference>
<gene>
    <name evidence="7" type="ORF">PG994_002299</name>
</gene>
<dbReference type="PANTHER" id="PTHR43004:SF19">
    <property type="entry name" value="BINDING MONOOXYGENASE, PUTATIVE (JCVI)-RELATED"/>
    <property type="match status" value="1"/>
</dbReference>
<sequence length="583" mass="64031">MEMSSQVSEEVDLVIVGGGPTGLLCAVLAQQTGLSVYIIDEKPSTLQAGRADGLNARTQQYLEVAGALYELRPKGIDCNTSSTFANGELQSRQSTWWTSLEHCHHKNMLIVGQPEVEKVLLHQLQSEHPDNTTAIVRFGHRVKSVSEDIKGVTVTSDDAAGRDDSSSSSSIVTTRAKFAIGADGARSMVRQGLGIGFHGTQPEMVWAVLDTFVATDFPLCPEIISLQLGGQCRVLWIPRERGMSRFYIRLLEGRVITQEAAEATIREHMAPYRVDFVRTEWFIKERVASTFVSGEDGRGRIFLAGDAAHCHSVNGAQGLNTGIADAFGLIWRIALACGKMKVGPGSNGDSMNRIAMIMKSYDTERRAVAQNAVSLAAQLVRNTRHSAKQYVATIEKNAGYITGEARVMPFDQITDKPNLVLGMGVAYDEMNSLLVVASERGIWKAGTRCPDLRLHPCFPYAKTVDDHRLYQVARRYGYGRFLVLVLGNKMNYAQAFRNRFGQAANVVNLMWRGLAWAIYAATKGRSSAKHSTCAIRRARGQRAYGSAEVEPSDSFTVVVRPDMYIGYVGDKEGVLAYMAKMLG</sequence>
<dbReference type="Proteomes" id="UP001480595">
    <property type="component" value="Unassembled WGS sequence"/>
</dbReference>
<name>A0ABR1WVY6_9PEZI</name>
<dbReference type="InterPro" id="IPR036188">
    <property type="entry name" value="FAD/NAD-bd_sf"/>
</dbReference>
<comment type="caution">
    <text evidence="7">The sequence shown here is derived from an EMBL/GenBank/DDBJ whole genome shotgun (WGS) entry which is preliminary data.</text>
</comment>
<comment type="cofactor">
    <cofactor evidence="1">
        <name>FAD</name>
        <dbReference type="ChEBI" id="CHEBI:57692"/>
    </cofactor>
</comment>
<evidence type="ECO:0000256" key="3">
    <source>
        <dbReference type="ARBA" id="ARBA00022630"/>
    </source>
</evidence>
<feature type="domain" description="FAD-binding" evidence="6">
    <location>
        <begin position="10"/>
        <end position="374"/>
    </location>
</feature>
<dbReference type="Pfam" id="PF01494">
    <property type="entry name" value="FAD_binding_3"/>
    <property type="match status" value="1"/>
</dbReference>
<dbReference type="Gene3D" id="3.30.9.10">
    <property type="entry name" value="D-Amino Acid Oxidase, subunit A, domain 2"/>
    <property type="match status" value="1"/>
</dbReference>
<dbReference type="GeneID" id="92086771"/>